<accession>A0A7S1F4N2</accession>
<dbReference type="InterPro" id="IPR027417">
    <property type="entry name" value="P-loop_NTPase"/>
</dbReference>
<evidence type="ECO:0000256" key="1">
    <source>
        <dbReference type="ARBA" id="ARBA00004496"/>
    </source>
</evidence>
<evidence type="ECO:0000256" key="3">
    <source>
        <dbReference type="ARBA" id="ARBA00022741"/>
    </source>
</evidence>
<evidence type="ECO:0000259" key="9">
    <source>
        <dbReference type="PROSITE" id="PS50067"/>
    </source>
</evidence>
<evidence type="ECO:0000256" key="2">
    <source>
        <dbReference type="ARBA" id="ARBA00022490"/>
    </source>
</evidence>
<dbReference type="Pfam" id="PF01302">
    <property type="entry name" value="CAP_GLY"/>
    <property type="match status" value="1"/>
</dbReference>
<dbReference type="InterPro" id="IPR036859">
    <property type="entry name" value="CAP-Gly_dom_sf"/>
</dbReference>
<keyword evidence="6" id="KW-0505">Motor protein</keyword>
<dbReference type="GO" id="GO:0007052">
    <property type="term" value="P:mitotic spindle organization"/>
    <property type="evidence" value="ECO:0007669"/>
    <property type="project" value="TreeGrafter"/>
</dbReference>
<evidence type="ECO:0000313" key="11">
    <source>
        <dbReference type="EMBL" id="CAD8842861.1"/>
    </source>
</evidence>
<feature type="coiled-coil region" evidence="7">
    <location>
        <begin position="569"/>
        <end position="624"/>
    </location>
</feature>
<dbReference type="InterPro" id="IPR008984">
    <property type="entry name" value="SMAD_FHA_dom_sf"/>
</dbReference>
<dbReference type="SMART" id="SM01052">
    <property type="entry name" value="CAP_GLY"/>
    <property type="match status" value="1"/>
</dbReference>
<dbReference type="SUPFAM" id="SSF52540">
    <property type="entry name" value="P-loop containing nucleoside triphosphate hydrolases"/>
    <property type="match status" value="1"/>
</dbReference>
<evidence type="ECO:0000259" key="10">
    <source>
        <dbReference type="PROSITE" id="PS50245"/>
    </source>
</evidence>
<sequence>MTTEDGPVEGNHIRVAVRCRPFNAREKAEGSELALGCSGNSVTIPGLGRGEAKTFSYDHVFSDDATQEQVYKAIGEQIIANAQNAYNGCIFAYGQTGAGKSHSVVGDLSSENEKGILPRACQELFELLNARQENEENFQATVLASYLEIYNEKIFDLLSGGREHGLELQIRLHPQLGAIVVNLTECPMQSFGEAMELFDYGAKLRATSATQMNATSSRSHAVFTIQVRMVGQQSADEGGGMLERQARMHFVDLAGSERAKKTGATGSSLKEGIGINQSLTTLGRVISDLTKAGAKGLPPFRDSKLTLLLRDALMGNSRTELLACVSPSKFNIEETISTLEFASRCKLVKTSAKKNEQSRGDLIAKLTAEKETIQARLLEEKAHSEALCRQLQVELEKAHEKHKAAEEAMDEKKKIEQKLKELEGQYDDIQKAKLSRQFGDAERERLVMENEELHKEKEEARALLKAKEAQEAQPAGTEDFEVLPPVGARVMVSFKKKRLEGTVRHAGPAEFTNGNVVGVELHQAEGMNDGTVKDKRYFDCPAGHGIFIRPSAVEVIPETGTTTPITSRERSNDLSVRELQERLAELERQEQEQSTETAQEFEFRARLEEQTKAQEARESELLAQMEALKSVQESWTLDQDQIVQKRDELHRQREQELAKLGMNFMDVKLEDIPNAPKLVNLHPDPALKGCLVYYMPIGETVIGSDPHQCRVKLAGVSISAKVCTLTNHDNEQLLVRPFGGGLVRVNGGMVGEAGQLLCDGDRLAIGRAYIFQVQLPKKPKDEGMASFNESEFERAMGEISACAEVDPQWENGIQKAMLLVKSDFGIEAANQLLEQAKEASEAIAIANFVLQEMPQRWTDGVTKFELCVMFDAHGLPEVCIVARREDPELEDSKLRRGAVRSAGIWSVEHFENERLPAMHEALMLAKSDEEPSLRHWESRVWSELTIEDYKALVAELMLSEAKRQSVEAQTYGTGGGGGGGNSGSGSLGWLSGFMSRSFGSSNGRPGMSDKYMGGPEGSLKGNGSCRRGVPPSGILPQRNAVSGMFRSASAGRLERRNHSTSRRTGNSSSPRAADFRGADFRERIRLEGGHQTAAFAFDGSRDLELTTRTRPIR</sequence>
<dbReference type="GO" id="GO:0003777">
    <property type="term" value="F:microtubule motor activity"/>
    <property type="evidence" value="ECO:0007669"/>
    <property type="project" value="InterPro"/>
</dbReference>
<dbReference type="PRINTS" id="PR00380">
    <property type="entry name" value="KINESINHEAVY"/>
</dbReference>
<evidence type="ECO:0000256" key="6">
    <source>
        <dbReference type="PROSITE-ProRule" id="PRU00283"/>
    </source>
</evidence>
<dbReference type="GO" id="GO:0007018">
    <property type="term" value="P:microtubule-based movement"/>
    <property type="evidence" value="ECO:0007669"/>
    <property type="project" value="InterPro"/>
</dbReference>
<dbReference type="Gene3D" id="2.60.200.20">
    <property type="match status" value="1"/>
</dbReference>
<feature type="coiled-coil region" evidence="7">
    <location>
        <begin position="363"/>
        <end position="473"/>
    </location>
</feature>
<feature type="binding site" evidence="6">
    <location>
        <begin position="94"/>
        <end position="101"/>
    </location>
    <ligand>
        <name>ATP</name>
        <dbReference type="ChEBI" id="CHEBI:30616"/>
    </ligand>
</feature>
<protein>
    <recommendedName>
        <fullName evidence="12">Kinesin-like protein</fullName>
    </recommendedName>
</protein>
<dbReference type="EMBL" id="HBFQ01024358">
    <property type="protein sequence ID" value="CAD8842861.1"/>
    <property type="molecule type" value="Transcribed_RNA"/>
</dbReference>
<dbReference type="Pfam" id="PF00225">
    <property type="entry name" value="Kinesin"/>
    <property type="match status" value="1"/>
</dbReference>
<dbReference type="SMART" id="SM00129">
    <property type="entry name" value="KISc"/>
    <property type="match status" value="1"/>
</dbReference>
<dbReference type="CDD" id="cd00106">
    <property type="entry name" value="KISc"/>
    <property type="match status" value="1"/>
</dbReference>
<reference evidence="11" key="1">
    <citation type="submission" date="2021-01" db="EMBL/GenBank/DDBJ databases">
        <authorList>
            <person name="Corre E."/>
            <person name="Pelletier E."/>
            <person name="Niang G."/>
            <person name="Scheremetjew M."/>
            <person name="Finn R."/>
            <person name="Kale V."/>
            <person name="Holt S."/>
            <person name="Cochrane G."/>
            <person name="Meng A."/>
            <person name="Brown T."/>
            <person name="Cohen L."/>
        </authorList>
    </citation>
    <scope>NUCLEOTIDE SEQUENCE</scope>
</reference>
<dbReference type="GO" id="GO:0005875">
    <property type="term" value="C:microtubule associated complex"/>
    <property type="evidence" value="ECO:0007669"/>
    <property type="project" value="TreeGrafter"/>
</dbReference>
<dbReference type="Gene3D" id="2.30.30.190">
    <property type="entry name" value="CAP Gly-rich-like domain"/>
    <property type="match status" value="1"/>
</dbReference>
<dbReference type="InterPro" id="IPR036961">
    <property type="entry name" value="Kinesin_motor_dom_sf"/>
</dbReference>
<evidence type="ECO:0000256" key="5">
    <source>
        <dbReference type="ARBA" id="ARBA00023054"/>
    </source>
</evidence>
<dbReference type="InterPro" id="IPR001752">
    <property type="entry name" value="Kinesin_motor_dom"/>
</dbReference>
<proteinExistence type="inferred from homology"/>
<dbReference type="PROSITE" id="PS50245">
    <property type="entry name" value="CAP_GLY_2"/>
    <property type="match status" value="1"/>
</dbReference>
<dbReference type="GO" id="GO:0005524">
    <property type="term" value="F:ATP binding"/>
    <property type="evidence" value="ECO:0007669"/>
    <property type="project" value="UniProtKB-UniRule"/>
</dbReference>
<comment type="subcellular location">
    <subcellularLocation>
        <location evidence="1">Cytoplasm</location>
    </subcellularLocation>
</comment>
<dbReference type="PANTHER" id="PTHR47969">
    <property type="entry name" value="CHROMOSOME-ASSOCIATED KINESIN KIF4A-RELATED"/>
    <property type="match status" value="1"/>
</dbReference>
<dbReference type="InterPro" id="IPR027640">
    <property type="entry name" value="Kinesin-like_fam"/>
</dbReference>
<evidence type="ECO:0008006" key="12">
    <source>
        <dbReference type="Google" id="ProtNLM"/>
    </source>
</evidence>
<dbReference type="InterPro" id="IPR000938">
    <property type="entry name" value="CAP-Gly_domain"/>
</dbReference>
<evidence type="ECO:0000256" key="7">
    <source>
        <dbReference type="SAM" id="Coils"/>
    </source>
</evidence>
<dbReference type="PANTHER" id="PTHR47969:SF15">
    <property type="entry name" value="CHROMOSOME-ASSOCIATED KINESIN KIF4A-RELATED"/>
    <property type="match status" value="1"/>
</dbReference>
<evidence type="ECO:0000256" key="4">
    <source>
        <dbReference type="ARBA" id="ARBA00022840"/>
    </source>
</evidence>
<dbReference type="SUPFAM" id="SSF49879">
    <property type="entry name" value="SMAD/FHA domain"/>
    <property type="match status" value="1"/>
</dbReference>
<evidence type="ECO:0000256" key="8">
    <source>
        <dbReference type="SAM" id="MobiDB-lite"/>
    </source>
</evidence>
<dbReference type="PROSITE" id="PS00411">
    <property type="entry name" value="KINESIN_MOTOR_1"/>
    <property type="match status" value="1"/>
</dbReference>
<name>A0A7S1F4N2_NOCSC</name>
<dbReference type="SUPFAM" id="SSF74924">
    <property type="entry name" value="Cap-Gly domain"/>
    <property type="match status" value="1"/>
</dbReference>
<dbReference type="Gene3D" id="3.40.850.10">
    <property type="entry name" value="Kinesin motor domain"/>
    <property type="match status" value="1"/>
</dbReference>
<keyword evidence="4 6" id="KW-0067">ATP-binding</keyword>
<organism evidence="11">
    <name type="scientific">Noctiluca scintillans</name>
    <name type="common">Sea sparkle</name>
    <name type="synonym">Red tide dinoflagellate</name>
    <dbReference type="NCBI Taxonomy" id="2966"/>
    <lineage>
        <taxon>Eukaryota</taxon>
        <taxon>Sar</taxon>
        <taxon>Alveolata</taxon>
        <taxon>Dinophyceae</taxon>
        <taxon>Noctilucales</taxon>
        <taxon>Noctilucaceae</taxon>
        <taxon>Noctiluca</taxon>
    </lineage>
</organism>
<keyword evidence="2" id="KW-0963">Cytoplasm</keyword>
<keyword evidence="5 7" id="KW-0175">Coiled coil</keyword>
<dbReference type="InterPro" id="IPR019821">
    <property type="entry name" value="Kinesin_motor_CS"/>
</dbReference>
<dbReference type="AlphaFoldDB" id="A0A7S1F4N2"/>
<dbReference type="GO" id="GO:0008017">
    <property type="term" value="F:microtubule binding"/>
    <property type="evidence" value="ECO:0007669"/>
    <property type="project" value="InterPro"/>
</dbReference>
<gene>
    <name evidence="11" type="ORF">NSCI0253_LOCUS17209</name>
</gene>
<dbReference type="PROSITE" id="PS50067">
    <property type="entry name" value="KINESIN_MOTOR_2"/>
    <property type="match status" value="1"/>
</dbReference>
<feature type="domain" description="Kinesin motor" evidence="9">
    <location>
        <begin position="12"/>
        <end position="348"/>
    </location>
</feature>
<keyword evidence="3 6" id="KW-0547">Nucleotide-binding</keyword>
<feature type="domain" description="CAP-Gly" evidence="10">
    <location>
        <begin position="507"/>
        <end position="549"/>
    </location>
</feature>
<comment type="similarity">
    <text evidence="6">Belongs to the TRAFAC class myosin-kinesin ATPase superfamily. Kinesin family.</text>
</comment>
<dbReference type="GO" id="GO:0051231">
    <property type="term" value="P:spindle elongation"/>
    <property type="evidence" value="ECO:0007669"/>
    <property type="project" value="TreeGrafter"/>
</dbReference>
<feature type="region of interest" description="Disordered" evidence="8">
    <location>
        <begin position="1001"/>
        <end position="1076"/>
    </location>
</feature>
<dbReference type="GO" id="GO:0005737">
    <property type="term" value="C:cytoplasm"/>
    <property type="evidence" value="ECO:0007669"/>
    <property type="project" value="UniProtKB-SubCell"/>
</dbReference>